<evidence type="ECO:0000313" key="2">
    <source>
        <dbReference type="Proteomes" id="UP000184510"/>
    </source>
</evidence>
<dbReference type="AlphaFoldDB" id="A0A1M6MFN8"/>
<protein>
    <submittedName>
        <fullName evidence="1">Uncharacterized protein</fullName>
    </submittedName>
</protein>
<sequence length="124" mass="14044">MKAMLILVLAFLAVSCTEPSLHLQGFRNSLQNLDQSYASQAGSSGASLLDSKPIRGMEDASTAEVNSWKYLAFQSEMYRGMDKGDKPSWYRKAAREEVESFKYAPQDVRQFVLQRTEEATRQRP</sequence>
<dbReference type="PROSITE" id="PS51257">
    <property type="entry name" value="PROKAR_LIPOPROTEIN"/>
    <property type="match status" value="1"/>
</dbReference>
<proteinExistence type="predicted"/>
<name>A0A1M6MFN8_9BACT</name>
<dbReference type="Proteomes" id="UP000184510">
    <property type="component" value="Unassembled WGS sequence"/>
</dbReference>
<evidence type="ECO:0000313" key="1">
    <source>
        <dbReference type="EMBL" id="SHJ82299.1"/>
    </source>
</evidence>
<dbReference type="InParanoid" id="A0A1M6MFN8"/>
<reference evidence="1 2" key="1">
    <citation type="submission" date="2016-11" db="EMBL/GenBank/DDBJ databases">
        <authorList>
            <person name="Jaros S."/>
            <person name="Januszkiewicz K."/>
            <person name="Wedrychowicz H."/>
        </authorList>
    </citation>
    <scope>NUCLEOTIDE SEQUENCE [LARGE SCALE GENOMIC DNA]</scope>
    <source>
        <strain evidence="1 2">DSM 18772</strain>
    </source>
</reference>
<dbReference type="STRING" id="1123071.SAMN02745181_2718"/>
<accession>A0A1M6MFN8</accession>
<organism evidence="1 2">
    <name type="scientific">Rubritalea squalenifaciens DSM 18772</name>
    <dbReference type="NCBI Taxonomy" id="1123071"/>
    <lineage>
        <taxon>Bacteria</taxon>
        <taxon>Pseudomonadati</taxon>
        <taxon>Verrucomicrobiota</taxon>
        <taxon>Verrucomicrobiia</taxon>
        <taxon>Verrucomicrobiales</taxon>
        <taxon>Rubritaleaceae</taxon>
        <taxon>Rubritalea</taxon>
    </lineage>
</organism>
<keyword evidence="2" id="KW-1185">Reference proteome</keyword>
<dbReference type="RefSeq" id="WP_143184284.1">
    <property type="nucleotide sequence ID" value="NZ_FQYR01000004.1"/>
</dbReference>
<dbReference type="EMBL" id="FQYR01000004">
    <property type="protein sequence ID" value="SHJ82299.1"/>
    <property type="molecule type" value="Genomic_DNA"/>
</dbReference>
<gene>
    <name evidence="1" type="ORF">SAMN02745181_2718</name>
</gene>